<dbReference type="GO" id="GO:0046872">
    <property type="term" value="F:metal ion binding"/>
    <property type="evidence" value="ECO:0007669"/>
    <property type="project" value="UniProtKB-KW"/>
</dbReference>
<evidence type="ECO:0000259" key="9">
    <source>
        <dbReference type="Pfam" id="PF05567"/>
    </source>
</evidence>
<evidence type="ECO:0000256" key="2">
    <source>
        <dbReference type="ARBA" id="ARBA00008387"/>
    </source>
</evidence>
<dbReference type="InterPro" id="IPR008707">
    <property type="entry name" value="B-propeller_PilY1"/>
</dbReference>
<dbReference type="STRING" id="887898.HMPREF0551_1517"/>
<proteinExistence type="inferred from homology"/>
<comment type="similarity">
    <text evidence="2">Belongs to the PilY1 family.</text>
</comment>
<keyword evidence="6" id="KW-0281">Fimbrium</keyword>
<feature type="compositionally biased region" description="Polar residues" evidence="7">
    <location>
        <begin position="426"/>
        <end position="437"/>
    </location>
</feature>
<keyword evidence="11" id="KW-1185">Reference proteome</keyword>
<evidence type="ECO:0000256" key="8">
    <source>
        <dbReference type="SAM" id="SignalP"/>
    </source>
</evidence>
<dbReference type="Proteomes" id="UP000011021">
    <property type="component" value="Unassembled WGS sequence"/>
</dbReference>
<comment type="subcellular location">
    <subcellularLocation>
        <location evidence="1">Fimbrium</location>
    </subcellularLocation>
</comment>
<keyword evidence="5" id="KW-0106">Calcium</keyword>
<dbReference type="HOGENOM" id="CLU_001890_1_1_4"/>
<evidence type="ECO:0000313" key="10">
    <source>
        <dbReference type="EMBL" id="EFV94770.1"/>
    </source>
</evidence>
<dbReference type="Pfam" id="PF05567">
    <property type="entry name" value="T4P_PilY1"/>
    <property type="match status" value="1"/>
</dbReference>
<gene>
    <name evidence="10" type="ORF">HMPREF0551_1517</name>
</gene>
<evidence type="ECO:0000256" key="4">
    <source>
        <dbReference type="ARBA" id="ARBA00022723"/>
    </source>
</evidence>
<accession>E7RXU6</accession>
<evidence type="ECO:0000256" key="6">
    <source>
        <dbReference type="ARBA" id="ARBA00023263"/>
    </source>
</evidence>
<feature type="signal peptide" evidence="8">
    <location>
        <begin position="1"/>
        <end position="41"/>
    </location>
</feature>
<dbReference type="InterPro" id="IPR011047">
    <property type="entry name" value="Quinoprotein_ADH-like_sf"/>
</dbReference>
<dbReference type="GO" id="GO:0009289">
    <property type="term" value="C:pilus"/>
    <property type="evidence" value="ECO:0007669"/>
    <property type="project" value="UniProtKB-SubCell"/>
</dbReference>
<keyword evidence="3" id="KW-1029">Fimbrium biogenesis</keyword>
<reference evidence="10 11" key="1">
    <citation type="submission" date="2010-12" db="EMBL/GenBank/DDBJ databases">
        <authorList>
            <person name="Muzny D."/>
            <person name="Qin X."/>
            <person name="Deng J."/>
            <person name="Jiang H."/>
            <person name="Liu Y."/>
            <person name="Qu J."/>
            <person name="Song X.-Z."/>
            <person name="Zhang L."/>
            <person name="Thornton R."/>
            <person name="Coyle M."/>
            <person name="Francisco L."/>
            <person name="Jackson L."/>
            <person name="Javaid M."/>
            <person name="Korchina V."/>
            <person name="Kovar C."/>
            <person name="Mata R."/>
            <person name="Mathew T."/>
            <person name="Ngo R."/>
            <person name="Nguyen L."/>
            <person name="Nguyen N."/>
            <person name="Okwuonu G."/>
            <person name="Ongeri F."/>
            <person name="Pham C."/>
            <person name="Simmons D."/>
            <person name="Wilczek-Boney K."/>
            <person name="Hale W."/>
            <person name="Jakkamsetti A."/>
            <person name="Pham P."/>
            <person name="Ruth R."/>
            <person name="San Lucas F."/>
            <person name="Warren J."/>
            <person name="Zhang J."/>
            <person name="Zhao Z."/>
            <person name="Zhou C."/>
            <person name="Zhu D."/>
            <person name="Lee S."/>
            <person name="Bess C."/>
            <person name="Blankenburg K."/>
            <person name="Forbes L."/>
            <person name="Fu Q."/>
            <person name="Gubbala S."/>
            <person name="Hirani K."/>
            <person name="Jayaseelan J.C."/>
            <person name="Lara F."/>
            <person name="Munidasa M."/>
            <person name="Palculict T."/>
            <person name="Patil S."/>
            <person name="Pu L.-L."/>
            <person name="Saada N."/>
            <person name="Tang L."/>
            <person name="Weissenberger G."/>
            <person name="Zhu Y."/>
            <person name="Hemphill L."/>
            <person name="Shang Y."/>
            <person name="Youmans B."/>
            <person name="Ayvaz T."/>
            <person name="Ross M."/>
            <person name="Santibanez J."/>
            <person name="Aqrawi P."/>
            <person name="Gross S."/>
            <person name="Joshi V."/>
            <person name="Fowler G."/>
            <person name="Nazareth L."/>
            <person name="Reid J."/>
            <person name="Worley K."/>
            <person name="Petrosino J."/>
            <person name="Highlander S."/>
            <person name="Gibbs R."/>
        </authorList>
    </citation>
    <scope>NUCLEOTIDE SEQUENCE [LARGE SCALE GENOMIC DNA]</scope>
    <source>
        <strain evidence="10 11">ATCC 51599</strain>
    </source>
</reference>
<organism evidence="10 11">
    <name type="scientific">Lautropia mirabilis ATCC 51599</name>
    <dbReference type="NCBI Taxonomy" id="887898"/>
    <lineage>
        <taxon>Bacteria</taxon>
        <taxon>Pseudomonadati</taxon>
        <taxon>Pseudomonadota</taxon>
        <taxon>Betaproteobacteria</taxon>
        <taxon>Burkholderiales</taxon>
        <taxon>Burkholderiaceae</taxon>
        <taxon>Lautropia</taxon>
    </lineage>
</organism>
<keyword evidence="4" id="KW-0479">Metal-binding</keyword>
<protein>
    <recommendedName>
        <fullName evidence="9">PilY1 beta-propeller domain-containing protein</fullName>
    </recommendedName>
</protein>
<dbReference type="SUPFAM" id="SSF50998">
    <property type="entry name" value="Quinoprotein alcohol dehydrogenase-like"/>
    <property type="match status" value="1"/>
</dbReference>
<dbReference type="eggNOG" id="COG3419">
    <property type="taxonomic scope" value="Bacteria"/>
</dbReference>
<evidence type="ECO:0000256" key="1">
    <source>
        <dbReference type="ARBA" id="ARBA00004561"/>
    </source>
</evidence>
<dbReference type="EMBL" id="AEQP01000010">
    <property type="protein sequence ID" value="EFV94770.1"/>
    <property type="molecule type" value="Genomic_DNA"/>
</dbReference>
<feature type="chain" id="PRO_5003221781" description="PilY1 beta-propeller domain-containing protein" evidence="8">
    <location>
        <begin position="42"/>
        <end position="1300"/>
    </location>
</feature>
<evidence type="ECO:0000256" key="7">
    <source>
        <dbReference type="SAM" id="MobiDB-lite"/>
    </source>
</evidence>
<comment type="caution">
    <text evidence="10">The sequence shown here is derived from an EMBL/GenBank/DDBJ whole genome shotgun (WGS) entry which is preliminary data.</text>
</comment>
<evidence type="ECO:0000256" key="3">
    <source>
        <dbReference type="ARBA" id="ARBA00022558"/>
    </source>
</evidence>
<feature type="region of interest" description="Disordered" evidence="7">
    <location>
        <begin position="426"/>
        <end position="453"/>
    </location>
</feature>
<evidence type="ECO:0000256" key="5">
    <source>
        <dbReference type="ARBA" id="ARBA00022837"/>
    </source>
</evidence>
<evidence type="ECO:0000313" key="11">
    <source>
        <dbReference type="Proteomes" id="UP000011021"/>
    </source>
</evidence>
<keyword evidence="8" id="KW-0732">Signal</keyword>
<name>E7RXU6_9BURK</name>
<sequence>MIRMTDPCCGRPHAGSRDALSQAVRAALLLMSCALAPQAHAVISQESLIVKELPVVEPNLMFTLDDSGSMAFNFLPDTDLDDHLFALHPAEPRTGYTPWRVQGLLGTGDNDLLAARKRSPQVNTLYYDPDIRYEPWVDGTGVRMPNADPRKVKYHLGHSEEKIASLTMDITGLQPVHQPGMENPYEGACVRPQLEPKKGQECSVVDRSVTMIAPATYYLLKNPDNKPPVRWTLGDFQSSKDSASNYQRVSIMDHKEFVRANTRTDCKVTSPGASTRTCTQAEEYQNFANWFQYHRTRMHVAIAAVGNAFATALGKDIRVGYGRINKSAESVVDGALTSIVERGVRRFEGEDRSAFFTWLSQRTAKGGTPLMHSLQTVNRYFERKDYTGPWATTPGKQTGEKHLACRRSYHILMTDGQYTFYDDSPSHYTNESDNTSGEEIVDHRPGSSQGKIHSTYQYQPVRPFMSATPGTLADYAMDAWKRDLRPDLDNLVTPYDGNPSFWQNVTTYTLGFGVEGNIPYPDGLKGIMDGTREWPSRVEAESPSAVDDLWHAAINGHGKYVNVRNSSGFLTEMAGILADISSRTGSTSGVAVASRALQANNQKFVPSFKTKDWTGDLTAYAVDAAGNQGARQWSVLDHLPKPIDRRMYVGTGARSGAASSAFFWDTMSTDAKKALRDGALKGEGDGSKLVMYLRGDRSESGKAFREQLQSAVIGHIINSQPVYIGAPVDRGYRYLPATFGNTPSGAKSYTAYVAQKVARSCSTALQGGAAKVCGPSMVFVGSNEGFLHGFNANPDPAKDGGREIFAFAPYASLSQLGASSRSGFKARFMMDGPLIERDAYWGGRWRNVVVGTTGAGPKAMFAMDVTNTDFNGLKDSVLWELSDANQAVQAHGDAIGHVLQEPEVGVLADGRWVVVTGNGYESRSRRAQLLVIELSTGNVLARLDTGVGSNAQPNGLGGVTLVRDGNQVITAAYAGDLRGNLWKFDLASKTVSDWKVSYGQKPMFTTDDERPITAPPTTVTHPLGGVMVLVGTGKLFEVGDNKRPDTARGQALPVESIYGLWDYTRLVSDEKGKRAWVDGRQKDKDGVPIARSAVKTRKLNVIGSRYLAQTPFDDKANGILDWRKDSGWRIRLVDMIALGGQRNIIAPQLMSGLALFETMSPFVDEELGACAANVNTPGFSLVVDPLSGLMSPKSLIDTNRDRKINEADLQVAGWSVENWTGRSVILAEKPPRPCEGAGCQSQAQTRSVCPPDSLASSLQNVGDGKPVCVGVPSPTRWWWRELAIPDITYNPGAVPTAAGK</sequence>
<feature type="domain" description="PilY1 beta-propeller" evidence="9">
    <location>
        <begin position="745"/>
        <end position="1064"/>
    </location>
</feature>